<evidence type="ECO:0000313" key="2">
    <source>
        <dbReference type="Proteomes" id="UP000787322"/>
    </source>
</evidence>
<dbReference type="PANTHER" id="PTHR10000">
    <property type="entry name" value="PHOSPHOSERINE PHOSPHATASE"/>
    <property type="match status" value="1"/>
</dbReference>
<dbReference type="Gene3D" id="3.40.50.1000">
    <property type="entry name" value="HAD superfamily/HAD-like"/>
    <property type="match status" value="1"/>
</dbReference>
<dbReference type="SUPFAM" id="SSF56784">
    <property type="entry name" value="HAD-like"/>
    <property type="match status" value="1"/>
</dbReference>
<proteinExistence type="predicted"/>
<dbReference type="NCBIfam" id="TIGR01484">
    <property type="entry name" value="HAD-SF-IIB"/>
    <property type="match status" value="1"/>
</dbReference>
<dbReference type="InterPro" id="IPR023214">
    <property type="entry name" value="HAD_sf"/>
</dbReference>
<dbReference type="AlphaFoldDB" id="A0A9D5X2W7"/>
<gene>
    <name evidence="1" type="ORF">HXK24_01960</name>
</gene>
<dbReference type="PANTHER" id="PTHR10000:SF8">
    <property type="entry name" value="HAD SUPERFAMILY HYDROLASE-LIKE, TYPE 3"/>
    <property type="match status" value="1"/>
</dbReference>
<keyword evidence="1" id="KW-0378">Hydrolase</keyword>
<dbReference type="Pfam" id="PF08282">
    <property type="entry name" value="Hydrolase_3"/>
    <property type="match status" value="1"/>
</dbReference>
<dbReference type="SFLD" id="SFLDG01140">
    <property type="entry name" value="C2.B:_Phosphomannomutase_and_P"/>
    <property type="match status" value="1"/>
</dbReference>
<evidence type="ECO:0000313" key="1">
    <source>
        <dbReference type="EMBL" id="MBF4802576.1"/>
    </source>
</evidence>
<organism evidence="1 2">
    <name type="scientific">Lancefieldella parvula</name>
    <dbReference type="NCBI Taxonomy" id="1382"/>
    <lineage>
        <taxon>Bacteria</taxon>
        <taxon>Bacillati</taxon>
        <taxon>Actinomycetota</taxon>
        <taxon>Coriobacteriia</taxon>
        <taxon>Coriobacteriales</taxon>
        <taxon>Atopobiaceae</taxon>
        <taxon>Lancefieldella</taxon>
    </lineage>
</organism>
<sequence length="300" mass="32661">MSELSTEELIAQKQSWLNQDVSNLKVDIVFSDMDETFLHTDKSLDAKNMAMLDRLAELDIPFVPCSGRAFNVLPKEVVNHPASKYVVSCDGAVIRNLSTQTVLHESTVTKEQALELYQNLKDLPVTFDIFADGGVYLERSRHNLISQLGIPADHAAFMQRSRTPFDQSVEEFIDSVTTIERLGSYWSVAEGEKYQALVADAVASVKGLSGTASMSMGMEILAEGTSKGAALQWLCNHLGISTDNAAAFGDSLNDVAMLSAAGMGTAVANARREDFEAAAYITLTNDEAGFSRFLTWALGE</sequence>
<dbReference type="GO" id="GO:0005829">
    <property type="term" value="C:cytosol"/>
    <property type="evidence" value="ECO:0007669"/>
    <property type="project" value="TreeGrafter"/>
</dbReference>
<dbReference type="Proteomes" id="UP000787322">
    <property type="component" value="Unassembled WGS sequence"/>
</dbReference>
<comment type="caution">
    <text evidence="1">The sequence shown here is derived from an EMBL/GenBank/DDBJ whole genome shotgun (WGS) entry which is preliminary data.</text>
</comment>
<dbReference type="SFLD" id="SFLDS00003">
    <property type="entry name" value="Haloacid_Dehalogenase"/>
    <property type="match status" value="1"/>
</dbReference>
<dbReference type="InterPro" id="IPR006379">
    <property type="entry name" value="HAD-SF_hydro_IIB"/>
</dbReference>
<dbReference type="GO" id="GO:0000287">
    <property type="term" value="F:magnesium ion binding"/>
    <property type="evidence" value="ECO:0007669"/>
    <property type="project" value="TreeGrafter"/>
</dbReference>
<protein>
    <submittedName>
        <fullName evidence="1">HAD-IIB family hydrolase</fullName>
    </submittedName>
</protein>
<dbReference type="EMBL" id="JABZGU010000023">
    <property type="protein sequence ID" value="MBF4802576.1"/>
    <property type="molecule type" value="Genomic_DNA"/>
</dbReference>
<name>A0A9D5X2W7_9ACTN</name>
<accession>A0A9D5X2W7</accession>
<dbReference type="GO" id="GO:0016791">
    <property type="term" value="F:phosphatase activity"/>
    <property type="evidence" value="ECO:0007669"/>
    <property type="project" value="TreeGrafter"/>
</dbReference>
<dbReference type="Gene3D" id="3.30.1240.10">
    <property type="match status" value="1"/>
</dbReference>
<reference evidence="1" key="1">
    <citation type="submission" date="2020-04" db="EMBL/GenBank/DDBJ databases">
        <title>Deep metagenomics examines the oral microbiome during advanced dental caries in children, revealing novel taxa and co-occurrences with host molecules.</title>
        <authorList>
            <person name="Baker J.L."/>
            <person name="Morton J.T."/>
            <person name="Dinis M."/>
            <person name="Alvarez R."/>
            <person name="Tran N.C."/>
            <person name="Knight R."/>
            <person name="Edlund A."/>
        </authorList>
    </citation>
    <scope>NUCLEOTIDE SEQUENCE</scope>
    <source>
        <strain evidence="1">JCVI_3_bin.11</strain>
    </source>
</reference>
<dbReference type="InterPro" id="IPR036412">
    <property type="entry name" value="HAD-like_sf"/>
</dbReference>